<feature type="region of interest" description="Disordered" evidence="1">
    <location>
        <begin position="729"/>
        <end position="764"/>
    </location>
</feature>
<gene>
    <name evidence="3" type="ORF">TrST_g4525</name>
</gene>
<keyword evidence="2" id="KW-0812">Transmembrane</keyword>
<sequence>MAMSLSAGGGGMGGAGLGTAAMAYQAPGSSGMPSQPQMMDNPGASMMKSSNVTAPTSTPAEDLRLSLPVASLDMYKKTVVYGEGENFDFKAGKASSKSSLPNLFEKSLRLTRNDDKSYKAFKKYSRKGHTPNPVFEKCIAKDKFKDVVEWPTDLWVFVQQIVSGTVKEWPSKLSEGPKRGSISVDLHDDYEPVVVNVDRLLGLYIHAVVMLHVPVVEGTSGCVLNVCMEAGENDEMRTWVKMALDCTDFAEPMCPGSKKSNDFKPLILTPDRGLAVVTGSQWKVIKGGKGGPELNREITRLLERSKLEGKQSGNRAPCSIPSESPMVLAFTSTKNSVSCSVVMLSQLTSLGKGKEGQPTPLFCKIAAVTKVVHLKQATAALALESIKLCATNLKRAYPGRGVCCIYHYDSFLPASIYSDEALKVLTSEASPGMKKPGPPTVISCAGDEAAYGCAVFLTTAGEQRVKAGPEGTMKLQDVVSSPVGVRFDFGNGKSIVKPIFDFDRAMPSKYSLDLTAAEAAWVNAGEGREVGDADEDEDLKEWNLKKNLEARKEAAKTLRLHVVQRRGRGEWQDVPMFGGNEGTTSGQGIRPLSFTNEETGQDVQISSCTFVLAMDGGGICSTRMIRERIDIESKDKIVDSDWWIFYKIIGVIALIFAGISYRSYKVTVVFDYNAKKLHTFYRHVKPKGAINPLHEARMLVYEYQDKEDLLWEKLEKKYGEKVLEPYEYVFEDEDEEEEEEGGAEGGEGKAEEKKSGAEGGDDEL</sequence>
<proteinExistence type="predicted"/>
<feature type="transmembrane region" description="Helical" evidence="2">
    <location>
        <begin position="642"/>
        <end position="661"/>
    </location>
</feature>
<keyword evidence="4" id="KW-1185">Reference proteome</keyword>
<keyword evidence="2" id="KW-0472">Membrane</keyword>
<protein>
    <submittedName>
        <fullName evidence="3">Uncharacterized protein</fullName>
    </submittedName>
</protein>
<feature type="compositionally biased region" description="Polar residues" evidence="1">
    <location>
        <begin position="47"/>
        <end position="59"/>
    </location>
</feature>
<dbReference type="OrthoDB" id="192898at2759"/>
<feature type="compositionally biased region" description="Basic and acidic residues" evidence="1">
    <location>
        <begin position="746"/>
        <end position="756"/>
    </location>
</feature>
<evidence type="ECO:0000313" key="3">
    <source>
        <dbReference type="EMBL" id="GMH58162.1"/>
    </source>
</evidence>
<dbReference type="Proteomes" id="UP001165085">
    <property type="component" value="Unassembled WGS sequence"/>
</dbReference>
<evidence type="ECO:0000313" key="4">
    <source>
        <dbReference type="Proteomes" id="UP001165085"/>
    </source>
</evidence>
<feature type="compositionally biased region" description="Acidic residues" evidence="1">
    <location>
        <begin position="729"/>
        <end position="742"/>
    </location>
</feature>
<accession>A0A9W6ZVL4</accession>
<dbReference type="AlphaFoldDB" id="A0A9W6ZVL4"/>
<dbReference type="EMBL" id="BRXY01000051">
    <property type="protein sequence ID" value="GMH58162.1"/>
    <property type="molecule type" value="Genomic_DNA"/>
</dbReference>
<evidence type="ECO:0000256" key="2">
    <source>
        <dbReference type="SAM" id="Phobius"/>
    </source>
</evidence>
<comment type="caution">
    <text evidence="3">The sequence shown here is derived from an EMBL/GenBank/DDBJ whole genome shotgun (WGS) entry which is preliminary data.</text>
</comment>
<organism evidence="3 4">
    <name type="scientific">Triparma strigata</name>
    <dbReference type="NCBI Taxonomy" id="1606541"/>
    <lineage>
        <taxon>Eukaryota</taxon>
        <taxon>Sar</taxon>
        <taxon>Stramenopiles</taxon>
        <taxon>Ochrophyta</taxon>
        <taxon>Bolidophyceae</taxon>
        <taxon>Parmales</taxon>
        <taxon>Triparmaceae</taxon>
        <taxon>Triparma</taxon>
    </lineage>
</organism>
<feature type="region of interest" description="Disordered" evidence="1">
    <location>
        <begin position="27"/>
        <end position="59"/>
    </location>
</feature>
<evidence type="ECO:0000256" key="1">
    <source>
        <dbReference type="SAM" id="MobiDB-lite"/>
    </source>
</evidence>
<name>A0A9W6ZVL4_9STRA</name>
<reference evidence="4" key="1">
    <citation type="journal article" date="2023" name="Commun. Biol.">
        <title>Genome analysis of Parmales, the sister group of diatoms, reveals the evolutionary specialization of diatoms from phago-mixotrophs to photoautotrophs.</title>
        <authorList>
            <person name="Ban H."/>
            <person name="Sato S."/>
            <person name="Yoshikawa S."/>
            <person name="Yamada K."/>
            <person name="Nakamura Y."/>
            <person name="Ichinomiya M."/>
            <person name="Sato N."/>
            <person name="Blanc-Mathieu R."/>
            <person name="Endo H."/>
            <person name="Kuwata A."/>
            <person name="Ogata H."/>
        </authorList>
    </citation>
    <scope>NUCLEOTIDE SEQUENCE [LARGE SCALE GENOMIC DNA]</scope>
    <source>
        <strain evidence="4">NIES 3701</strain>
    </source>
</reference>
<feature type="compositionally biased region" description="Polar residues" evidence="1">
    <location>
        <begin position="27"/>
        <end position="38"/>
    </location>
</feature>
<keyword evidence="2" id="KW-1133">Transmembrane helix</keyword>